<accession>A0A2I0JBG8</accession>
<proteinExistence type="predicted"/>
<organism evidence="1 2">
    <name type="scientific">Punica granatum</name>
    <name type="common">Pomegranate</name>
    <dbReference type="NCBI Taxonomy" id="22663"/>
    <lineage>
        <taxon>Eukaryota</taxon>
        <taxon>Viridiplantae</taxon>
        <taxon>Streptophyta</taxon>
        <taxon>Embryophyta</taxon>
        <taxon>Tracheophyta</taxon>
        <taxon>Spermatophyta</taxon>
        <taxon>Magnoliopsida</taxon>
        <taxon>eudicotyledons</taxon>
        <taxon>Gunneridae</taxon>
        <taxon>Pentapetalae</taxon>
        <taxon>rosids</taxon>
        <taxon>malvids</taxon>
        <taxon>Myrtales</taxon>
        <taxon>Lythraceae</taxon>
        <taxon>Punica</taxon>
    </lineage>
</organism>
<keyword evidence="2" id="KW-1185">Reference proteome</keyword>
<evidence type="ECO:0000313" key="1">
    <source>
        <dbReference type="EMBL" id="PKI53564.1"/>
    </source>
</evidence>
<name>A0A2I0JBG8_PUNGR</name>
<evidence type="ECO:0000313" key="2">
    <source>
        <dbReference type="Proteomes" id="UP000233551"/>
    </source>
</evidence>
<dbReference type="AlphaFoldDB" id="A0A2I0JBG8"/>
<reference evidence="1 2" key="1">
    <citation type="submission" date="2017-11" db="EMBL/GenBank/DDBJ databases">
        <title>De-novo sequencing of pomegranate (Punica granatum L.) genome.</title>
        <authorList>
            <person name="Akparov Z."/>
            <person name="Amiraslanov A."/>
            <person name="Hajiyeva S."/>
            <person name="Abbasov M."/>
            <person name="Kaur K."/>
            <person name="Hamwieh A."/>
            <person name="Solovyev V."/>
            <person name="Salamov A."/>
            <person name="Braich B."/>
            <person name="Kosarev P."/>
            <person name="Mahmoud A."/>
            <person name="Hajiyev E."/>
            <person name="Babayeva S."/>
            <person name="Izzatullayeva V."/>
            <person name="Mammadov A."/>
            <person name="Mammadov A."/>
            <person name="Sharifova S."/>
            <person name="Ojaghi J."/>
            <person name="Eynullazada K."/>
            <person name="Bayramov B."/>
            <person name="Abdulazimova A."/>
            <person name="Shahmuradov I."/>
        </authorList>
    </citation>
    <scope>NUCLEOTIDE SEQUENCE [LARGE SCALE GENOMIC DNA]</scope>
    <source>
        <strain evidence="2">cv. AG2017</strain>
        <tissue evidence="1">Leaf</tissue>
    </source>
</reference>
<protein>
    <submittedName>
        <fullName evidence="1">Uncharacterized protein</fullName>
    </submittedName>
</protein>
<gene>
    <name evidence="1" type="ORF">CRG98_026014</name>
</gene>
<dbReference type="EMBL" id="PGOL01001850">
    <property type="protein sequence ID" value="PKI53564.1"/>
    <property type="molecule type" value="Genomic_DNA"/>
</dbReference>
<sequence>MEPRGAYGCHAAAVDWVALERETSLCRAMRLFTRDASIGDRLLVASLCTPHDTRDALGDAAAMVYQKIEDQKCFFNPIVGLVVNGV</sequence>
<dbReference type="Proteomes" id="UP000233551">
    <property type="component" value="Unassembled WGS sequence"/>
</dbReference>
<comment type="caution">
    <text evidence="1">The sequence shown here is derived from an EMBL/GenBank/DDBJ whole genome shotgun (WGS) entry which is preliminary data.</text>
</comment>